<organism evidence="8 9">
    <name type="scientific">Vibrio ezurae NBRC 102218</name>
    <dbReference type="NCBI Taxonomy" id="1219080"/>
    <lineage>
        <taxon>Bacteria</taxon>
        <taxon>Pseudomonadati</taxon>
        <taxon>Pseudomonadota</taxon>
        <taxon>Gammaproteobacteria</taxon>
        <taxon>Vibrionales</taxon>
        <taxon>Vibrionaceae</taxon>
        <taxon>Vibrio</taxon>
    </lineage>
</organism>
<dbReference type="SUPFAM" id="SSF53807">
    <property type="entry name" value="Helical backbone' metal receptor"/>
    <property type="match status" value="1"/>
</dbReference>
<keyword evidence="3 6" id="KW-0813">Transport</keyword>
<proteinExistence type="inferred from homology"/>
<dbReference type="RefSeq" id="WP_021713478.1">
    <property type="nucleotide sequence ID" value="NZ_BATM01000020.1"/>
</dbReference>
<dbReference type="InterPro" id="IPR006127">
    <property type="entry name" value="ZnuA-like"/>
</dbReference>
<dbReference type="EMBL" id="BATM01000020">
    <property type="protein sequence ID" value="GAD79769.1"/>
    <property type="molecule type" value="Genomic_DNA"/>
</dbReference>
<accession>U3CET0</accession>
<keyword evidence="5 7" id="KW-0732">Signal</keyword>
<evidence type="ECO:0000256" key="4">
    <source>
        <dbReference type="ARBA" id="ARBA00022723"/>
    </source>
</evidence>
<dbReference type="PANTHER" id="PTHR42953">
    <property type="entry name" value="HIGH-AFFINITY ZINC UPTAKE SYSTEM PROTEIN ZNUA-RELATED"/>
    <property type="match status" value="1"/>
</dbReference>
<comment type="caution">
    <text evidence="8">The sequence shown here is derived from an EMBL/GenBank/DDBJ whole genome shotgun (WGS) entry which is preliminary data.</text>
</comment>
<dbReference type="eggNOG" id="COG0803">
    <property type="taxonomic scope" value="Bacteria"/>
</dbReference>
<dbReference type="AlphaFoldDB" id="U3CET0"/>
<name>U3CET0_9VIBR</name>
<evidence type="ECO:0000256" key="7">
    <source>
        <dbReference type="SAM" id="SignalP"/>
    </source>
</evidence>
<dbReference type="PRINTS" id="PR00691">
    <property type="entry name" value="ADHESINB"/>
</dbReference>
<evidence type="ECO:0000313" key="9">
    <source>
        <dbReference type="Proteomes" id="UP000016562"/>
    </source>
</evidence>
<dbReference type="InterPro" id="IPR006128">
    <property type="entry name" value="Lipoprotein_PsaA-like"/>
</dbReference>
<dbReference type="PRINTS" id="PR00690">
    <property type="entry name" value="ADHESNFAMILY"/>
</dbReference>
<dbReference type="GO" id="GO:0046872">
    <property type="term" value="F:metal ion binding"/>
    <property type="evidence" value="ECO:0007669"/>
    <property type="project" value="UniProtKB-KW"/>
</dbReference>
<evidence type="ECO:0000313" key="8">
    <source>
        <dbReference type="EMBL" id="GAD79769.1"/>
    </source>
</evidence>
<dbReference type="GO" id="GO:0007155">
    <property type="term" value="P:cell adhesion"/>
    <property type="evidence" value="ECO:0007669"/>
    <property type="project" value="InterPro"/>
</dbReference>
<evidence type="ECO:0000256" key="3">
    <source>
        <dbReference type="ARBA" id="ARBA00022448"/>
    </source>
</evidence>
<sequence length="291" mass="31283">MKLLKVAAVTLALASSSAAMAGTVNAVASFSVLGDIVQQVGGEHVAVTTLIGPESDPHSFSPAPQDSVTLNKADVVFVSGLGLEGWMDRLVQASGYKGEVVTASNGITTRSMIDDGEKIVDPHAWNSMENGIVYATNVMNALIKADPEDADYFKQHGEQYIKQLSELNDWAVETFNAIPKQKRKVLTSHDAFGYFGAEYNVSFLAPQGYSTESEASAQHIAELINQIKQEGVKVYFMEDQTDPRLVKQVAAASGAKEGGELYPEALSTTDEANTYAKAFKHNVTVIANSMK</sequence>
<dbReference type="GO" id="GO:0030313">
    <property type="term" value="C:cell envelope"/>
    <property type="evidence" value="ECO:0007669"/>
    <property type="project" value="UniProtKB-SubCell"/>
</dbReference>
<evidence type="ECO:0000256" key="1">
    <source>
        <dbReference type="ARBA" id="ARBA00004196"/>
    </source>
</evidence>
<keyword evidence="9" id="KW-1185">Reference proteome</keyword>
<dbReference type="Proteomes" id="UP000016562">
    <property type="component" value="Unassembled WGS sequence"/>
</dbReference>
<keyword evidence="4" id="KW-0479">Metal-binding</keyword>
<dbReference type="InterPro" id="IPR006129">
    <property type="entry name" value="AdhesinB"/>
</dbReference>
<gene>
    <name evidence="8" type="ORF">VEZ01S_20_00410</name>
</gene>
<feature type="signal peptide" evidence="7">
    <location>
        <begin position="1"/>
        <end position="21"/>
    </location>
</feature>
<dbReference type="PANTHER" id="PTHR42953:SF1">
    <property type="entry name" value="METAL-BINDING PROTEIN HI_0362-RELATED"/>
    <property type="match status" value="1"/>
</dbReference>
<dbReference type="OrthoDB" id="9793396at2"/>
<reference evidence="8 9" key="1">
    <citation type="submission" date="2013-09" db="EMBL/GenBank/DDBJ databases">
        <title>Whole genome shotgun sequence of Vibrio ezurae NBRC 102218.</title>
        <authorList>
            <person name="Yoshida I."/>
            <person name="Hosoyama A."/>
            <person name="Numata M."/>
            <person name="Hashimoto M."/>
            <person name="Hosoyama Y."/>
            <person name="Tsuchikane K."/>
            <person name="Noguchi M."/>
            <person name="Hirakata S."/>
            <person name="Ichikawa N."/>
            <person name="Ohji S."/>
            <person name="Yamazoe A."/>
            <person name="Fujita N."/>
        </authorList>
    </citation>
    <scope>NUCLEOTIDE SEQUENCE [LARGE SCALE GENOMIC DNA]</scope>
    <source>
        <strain evidence="8 9">NBRC 102218</strain>
    </source>
</reference>
<evidence type="ECO:0000256" key="6">
    <source>
        <dbReference type="RuleBase" id="RU003512"/>
    </source>
</evidence>
<dbReference type="GO" id="GO:0030001">
    <property type="term" value="P:metal ion transport"/>
    <property type="evidence" value="ECO:0007669"/>
    <property type="project" value="InterPro"/>
</dbReference>
<comment type="subcellular location">
    <subcellularLocation>
        <location evidence="1">Cell envelope</location>
    </subcellularLocation>
</comment>
<protein>
    <submittedName>
        <fullName evidence="8">Putative ABC transporter substrate-binding protein</fullName>
    </submittedName>
</protein>
<dbReference type="STRING" id="1219080.VEZ01S_20_00410"/>
<dbReference type="InterPro" id="IPR050492">
    <property type="entry name" value="Bact_metal-bind_prot9"/>
</dbReference>
<evidence type="ECO:0000256" key="2">
    <source>
        <dbReference type="ARBA" id="ARBA00011028"/>
    </source>
</evidence>
<dbReference type="Gene3D" id="3.40.50.1980">
    <property type="entry name" value="Nitrogenase molybdenum iron protein domain"/>
    <property type="match status" value="2"/>
</dbReference>
<feature type="chain" id="PRO_5004639570" evidence="7">
    <location>
        <begin position="22"/>
        <end position="291"/>
    </location>
</feature>
<comment type="similarity">
    <text evidence="2 6">Belongs to the bacterial solute-binding protein 9 family.</text>
</comment>
<dbReference type="Pfam" id="PF01297">
    <property type="entry name" value="ZnuA"/>
    <property type="match status" value="1"/>
</dbReference>
<evidence type="ECO:0000256" key="5">
    <source>
        <dbReference type="ARBA" id="ARBA00022729"/>
    </source>
</evidence>